<accession>A0A1M6J829</accession>
<dbReference type="SUPFAM" id="SSF53335">
    <property type="entry name" value="S-adenosyl-L-methionine-dependent methyltransferases"/>
    <property type="match status" value="1"/>
</dbReference>
<dbReference type="STRING" id="1470563.SAMN05444000_108134"/>
<proteinExistence type="predicted"/>
<dbReference type="RefSeq" id="WP_073251806.1">
    <property type="nucleotide sequence ID" value="NZ_FQZQ01000008.1"/>
</dbReference>
<dbReference type="Proteomes" id="UP000183982">
    <property type="component" value="Unassembled WGS sequence"/>
</dbReference>
<reference evidence="2" key="1">
    <citation type="submission" date="2016-11" db="EMBL/GenBank/DDBJ databases">
        <authorList>
            <person name="Varghese N."/>
            <person name="Submissions S."/>
        </authorList>
    </citation>
    <scope>NUCLEOTIDE SEQUENCE [LARGE SCALE GENOMIC DNA]</scope>
    <source>
        <strain evidence="2">DSM 100564</strain>
    </source>
</reference>
<dbReference type="AlphaFoldDB" id="A0A1M6J829"/>
<dbReference type="OrthoDB" id="9777638at2"/>
<dbReference type="GO" id="GO:0008168">
    <property type="term" value="F:methyltransferase activity"/>
    <property type="evidence" value="ECO:0007669"/>
    <property type="project" value="UniProtKB-KW"/>
</dbReference>
<name>A0A1M6J829_9RHOB</name>
<dbReference type="Gene3D" id="3.40.50.150">
    <property type="entry name" value="Vaccinia Virus protein VP39"/>
    <property type="match status" value="1"/>
</dbReference>
<keyword evidence="2" id="KW-1185">Reference proteome</keyword>
<dbReference type="InterPro" id="IPR029063">
    <property type="entry name" value="SAM-dependent_MTases_sf"/>
</dbReference>
<gene>
    <name evidence="1" type="ORF">SAMN05444000_108134</name>
</gene>
<organism evidence="1 2">
    <name type="scientific">Shimia gijangensis</name>
    <dbReference type="NCBI Taxonomy" id="1470563"/>
    <lineage>
        <taxon>Bacteria</taxon>
        <taxon>Pseudomonadati</taxon>
        <taxon>Pseudomonadota</taxon>
        <taxon>Alphaproteobacteria</taxon>
        <taxon>Rhodobacterales</taxon>
        <taxon>Roseobacteraceae</taxon>
    </lineage>
</organism>
<keyword evidence="1" id="KW-0489">Methyltransferase</keyword>
<dbReference type="Pfam" id="PF01209">
    <property type="entry name" value="Ubie_methyltran"/>
    <property type="match status" value="1"/>
</dbReference>
<sequence length="283" mass="30257">MTVFDPKGYKTTTHAQWQDAAKAWNDWGQVLNQWLGPATQTMLDMAGVTTGSHVLDVAAGAGEQSLSAAARIGPTGRVLATDISENILEFAAENARAEGYENLDTMVVDAEALDVAPASFDAAISRVGLIYFPDQMAALARIRAALKLGSRFAAMVYSTPQNNGFFSVPVSIIRDRAALPPPLPGQPGPFSLGGLGVLSELLERAGFTEIKETVIHSPLRLPSAADCLRFERESFGALHQMLSGLTAKDQNTVWEEIAVALTKYETADGFEGPCEMVVTSGRN</sequence>
<dbReference type="PANTHER" id="PTHR43861">
    <property type="entry name" value="TRANS-ACONITATE 2-METHYLTRANSFERASE-RELATED"/>
    <property type="match status" value="1"/>
</dbReference>
<dbReference type="GO" id="GO:0032259">
    <property type="term" value="P:methylation"/>
    <property type="evidence" value="ECO:0007669"/>
    <property type="project" value="UniProtKB-KW"/>
</dbReference>
<evidence type="ECO:0000313" key="1">
    <source>
        <dbReference type="EMBL" id="SHJ42787.1"/>
    </source>
</evidence>
<keyword evidence="1" id="KW-0808">Transferase</keyword>
<dbReference type="PANTHER" id="PTHR43861:SF1">
    <property type="entry name" value="TRANS-ACONITATE 2-METHYLTRANSFERASE"/>
    <property type="match status" value="1"/>
</dbReference>
<dbReference type="EMBL" id="FQZQ01000008">
    <property type="protein sequence ID" value="SHJ42787.1"/>
    <property type="molecule type" value="Genomic_DNA"/>
</dbReference>
<dbReference type="CDD" id="cd02440">
    <property type="entry name" value="AdoMet_MTases"/>
    <property type="match status" value="1"/>
</dbReference>
<protein>
    <submittedName>
        <fullName evidence="1">UbiE/COQ5 methyltransferase family protein</fullName>
    </submittedName>
</protein>
<evidence type="ECO:0000313" key="2">
    <source>
        <dbReference type="Proteomes" id="UP000183982"/>
    </source>
</evidence>